<dbReference type="GO" id="GO:0005615">
    <property type="term" value="C:extracellular space"/>
    <property type="evidence" value="ECO:0007669"/>
    <property type="project" value="TreeGrafter"/>
</dbReference>
<reference evidence="9 10" key="1">
    <citation type="journal article" date="2019" name="Mol. Ecol. Resour.">
        <title>Improving Illumina assemblies with Hi-C and long reads: an example with the North African dromedary.</title>
        <authorList>
            <person name="Elbers J.P."/>
            <person name="Rogers M.F."/>
            <person name="Perelman P.L."/>
            <person name="Proskuryakova A.A."/>
            <person name="Serdyukova N.A."/>
            <person name="Johnson W.E."/>
            <person name="Horin P."/>
            <person name="Corander J."/>
            <person name="Murphy D."/>
            <person name="Burger P.A."/>
        </authorList>
    </citation>
    <scope>NUCLEOTIDE SEQUENCE [LARGE SCALE GENOMIC DNA]</scope>
    <source>
        <strain evidence="9">Drom800</strain>
        <tissue evidence="9">Blood</tissue>
    </source>
</reference>
<feature type="signal peptide" evidence="7">
    <location>
        <begin position="1"/>
        <end position="25"/>
    </location>
</feature>
<evidence type="ECO:0000256" key="6">
    <source>
        <dbReference type="SAM" id="MobiDB-lite"/>
    </source>
</evidence>
<dbReference type="FunFam" id="3.40.50.410:FF:000026">
    <property type="entry name" value="Collagen, type VI, alpha 1"/>
    <property type="match status" value="1"/>
</dbReference>
<dbReference type="CDD" id="cd01480">
    <property type="entry name" value="vWA_collagen_alpha_1-VI-type"/>
    <property type="match status" value="1"/>
</dbReference>
<feature type="chain" id="PRO_5024377762" evidence="7">
    <location>
        <begin position="26"/>
        <end position="959"/>
    </location>
</feature>
<dbReference type="Pfam" id="PF00092">
    <property type="entry name" value="VWA"/>
    <property type="match status" value="2"/>
</dbReference>
<evidence type="ECO:0000313" key="10">
    <source>
        <dbReference type="Proteomes" id="UP000299084"/>
    </source>
</evidence>
<feature type="region of interest" description="Disordered" evidence="6">
    <location>
        <begin position="264"/>
        <end position="448"/>
    </location>
</feature>
<dbReference type="AlphaFoldDB" id="A0A5N4EIL9"/>
<dbReference type="Gene3D" id="3.40.50.410">
    <property type="entry name" value="von Willebrand factor, type A domain"/>
    <property type="match status" value="2"/>
</dbReference>
<dbReference type="SMART" id="SM00327">
    <property type="entry name" value="VWA"/>
    <property type="match status" value="2"/>
</dbReference>
<protein>
    <submittedName>
        <fullName evidence="9">Collagen alpha-2 chain</fullName>
    </submittedName>
</protein>
<evidence type="ECO:0000256" key="3">
    <source>
        <dbReference type="ARBA" id="ARBA00022530"/>
    </source>
</evidence>
<dbReference type="GO" id="GO:0005581">
    <property type="term" value="C:collagen trimer"/>
    <property type="evidence" value="ECO:0007669"/>
    <property type="project" value="UniProtKB-KW"/>
</dbReference>
<keyword evidence="3" id="KW-0272">Extracellular matrix</keyword>
<keyword evidence="2" id="KW-0964">Secreted</keyword>
<evidence type="ECO:0000256" key="2">
    <source>
        <dbReference type="ARBA" id="ARBA00022525"/>
    </source>
</evidence>
<dbReference type="PRINTS" id="PR00453">
    <property type="entry name" value="VWFADOMAIN"/>
</dbReference>
<dbReference type="FunFam" id="3.40.50.410:FF:000027">
    <property type="entry name" value="collagen alpha-2(VI) chain isoform X1"/>
    <property type="match status" value="1"/>
</dbReference>
<evidence type="ECO:0000256" key="1">
    <source>
        <dbReference type="ARBA" id="ARBA00004498"/>
    </source>
</evidence>
<keyword evidence="4" id="KW-0677">Repeat</keyword>
<dbReference type="Pfam" id="PF01391">
    <property type="entry name" value="Collagen"/>
    <property type="match status" value="3"/>
</dbReference>
<accession>A0A5N4EIL9</accession>
<name>A0A5N4EIL9_CAMDR</name>
<dbReference type="PROSITE" id="PS50234">
    <property type="entry name" value="VWFA"/>
    <property type="match status" value="2"/>
</dbReference>
<proteinExistence type="predicted"/>
<keyword evidence="10" id="KW-1185">Reference proteome</keyword>
<dbReference type="InterPro" id="IPR002035">
    <property type="entry name" value="VWF_A"/>
</dbReference>
<evidence type="ECO:0000256" key="4">
    <source>
        <dbReference type="ARBA" id="ARBA00022737"/>
    </source>
</evidence>
<feature type="compositionally biased region" description="Basic and acidic residues" evidence="6">
    <location>
        <begin position="592"/>
        <end position="604"/>
    </location>
</feature>
<evidence type="ECO:0000259" key="8">
    <source>
        <dbReference type="PROSITE" id="PS50234"/>
    </source>
</evidence>
<evidence type="ECO:0000313" key="9">
    <source>
        <dbReference type="EMBL" id="KAB1283200.1"/>
    </source>
</evidence>
<dbReference type="SUPFAM" id="SSF53300">
    <property type="entry name" value="vWA-like"/>
    <property type="match status" value="2"/>
</dbReference>
<feature type="domain" description="VWFA" evidence="8">
    <location>
        <begin position="53"/>
        <end position="241"/>
    </location>
</feature>
<evidence type="ECO:0000256" key="7">
    <source>
        <dbReference type="SAM" id="SignalP"/>
    </source>
</evidence>
<dbReference type="PANTHER" id="PTHR24020:SF20">
    <property type="entry name" value="PH DOMAIN-CONTAINING PROTEIN"/>
    <property type="match status" value="1"/>
</dbReference>
<dbReference type="InterPro" id="IPR008160">
    <property type="entry name" value="Collagen"/>
</dbReference>
<feature type="compositionally biased region" description="Basic and acidic residues" evidence="6">
    <location>
        <begin position="423"/>
        <end position="433"/>
    </location>
</feature>
<gene>
    <name evidence="9" type="ORF">Cadr_000001263</name>
</gene>
<dbReference type="InterPro" id="IPR036465">
    <property type="entry name" value="vWFA_dom_sf"/>
</dbReference>
<feature type="region of interest" description="Disordered" evidence="6">
    <location>
        <begin position="590"/>
        <end position="615"/>
    </location>
</feature>
<dbReference type="PANTHER" id="PTHR24020">
    <property type="entry name" value="COLLAGEN ALPHA"/>
    <property type="match status" value="1"/>
</dbReference>
<feature type="compositionally biased region" description="Basic and acidic residues" evidence="6">
    <location>
        <begin position="331"/>
        <end position="343"/>
    </location>
</feature>
<dbReference type="InterPro" id="IPR050525">
    <property type="entry name" value="ECM_Assembly_Org"/>
</dbReference>
<dbReference type="GO" id="GO:0007155">
    <property type="term" value="P:cell adhesion"/>
    <property type="evidence" value="ECO:0007669"/>
    <property type="project" value="UniProtKB-KW"/>
</dbReference>
<feature type="domain" description="VWFA" evidence="8">
    <location>
        <begin position="656"/>
        <end position="846"/>
    </location>
</feature>
<sequence>MGAAKMLRGPCSALLLWGLLGALHAQQQEVIAPTTSDRNSCPGTTEKADCPIHVYFVLDTSESVTMQSPTDSLLYHMQQFVLQFISQLQDELYLDQVALSWRYGGLHFSDLVEVFSPPGSDRASFTKSLQSISSFRRGTFTDCMLANMTREVRQHVGKGVVNFAVVITDGHVTGSPCGGIKLQAERAREEGIRLFAVPPNMQVNEQGLRDIANTPHELYRNNYATMRPDSTEIDQDTINRIIKVMKHEAYGECYKVSCLEIPGPPGPKGYRGQKGAKGNMGEPGEPGQKGRQGDPGIEGPIGFPGPKAMHTHAPANPAFLSFRPQGVPGFKGEKGEFGADGRKGAPGLAGKNGTDGQKGKLGRIGPPGCKGDPGDRGPDGYVGEAGSPGERGDQGAKGYQGNNGSPGSPGVKGAKGGPGPRGPKGEPGRRGDPGTKGGPGSNGPKGEKVSVHIIGHVRVYTGVSSWGTLALRGPGAWLERLATKGPRETEAYLDPEAPRGLSGSLGSRDLGETLVTLVPAEIQDSLALRETPAGLDSATLDPEEHLETKASLDPAAPRAAEVTLAPKDNLGGRARRVSLQILVPLVSQALGGREEPQDPRESPAPRETLASRSASQLGRDSLGCVAGVRRYDLREGDLRMLWVQGHHCEKRCGALDVVFVIDSSESIGYTNFTLEKNFVINVVNRLGAIAKDPKSETGTRVGVVQYSHEGTFEAIQLDDERIDSLSSFKEAVKNLEWIAGGTWTPSALKFAYNQLIKESRRQKTRVFAVVLTDGRHDPRDDDLNLRALCNHDVTVTAIGIGDMFHEKHESENLYSIACDNPQQVRNMTLFSDLVAEKFIDDMEDVLCPDPQIVCPDLPCQTDGPRPGGEPPVTFLRTEEGPDASFPRTIPLIQQLLNATELTQDPAAYSRLVAVLVYTAERAKFATGGERQDWMDLFIDTFKLVHRDIVGDPETALALC</sequence>
<feature type="compositionally biased region" description="Low complexity" evidence="6">
    <location>
        <begin position="294"/>
        <end position="306"/>
    </location>
</feature>
<feature type="compositionally biased region" description="Gly residues" evidence="6">
    <location>
        <begin position="434"/>
        <end position="443"/>
    </location>
</feature>
<keyword evidence="5" id="KW-0130">Cell adhesion</keyword>
<keyword evidence="7" id="KW-0732">Signal</keyword>
<evidence type="ECO:0000256" key="5">
    <source>
        <dbReference type="ARBA" id="ARBA00022889"/>
    </source>
</evidence>
<keyword evidence="9" id="KW-0176">Collagen</keyword>
<dbReference type="EMBL" id="JWIN03000001">
    <property type="protein sequence ID" value="KAB1283200.1"/>
    <property type="molecule type" value="Genomic_DNA"/>
</dbReference>
<comment type="caution">
    <text evidence="9">The sequence shown here is derived from an EMBL/GenBank/DDBJ whole genome shotgun (WGS) entry which is preliminary data.</text>
</comment>
<dbReference type="Proteomes" id="UP000299084">
    <property type="component" value="Unassembled WGS sequence"/>
</dbReference>
<comment type="subcellular location">
    <subcellularLocation>
        <location evidence="1">Secreted</location>
        <location evidence="1">Extracellular space</location>
        <location evidence="1">Extracellular matrix</location>
    </subcellularLocation>
</comment>
<organism evidence="9 10">
    <name type="scientific">Camelus dromedarius</name>
    <name type="common">Dromedary</name>
    <name type="synonym">Arabian camel</name>
    <dbReference type="NCBI Taxonomy" id="9838"/>
    <lineage>
        <taxon>Eukaryota</taxon>
        <taxon>Metazoa</taxon>
        <taxon>Chordata</taxon>
        <taxon>Craniata</taxon>
        <taxon>Vertebrata</taxon>
        <taxon>Euteleostomi</taxon>
        <taxon>Mammalia</taxon>
        <taxon>Eutheria</taxon>
        <taxon>Laurasiatheria</taxon>
        <taxon>Artiodactyla</taxon>
        <taxon>Tylopoda</taxon>
        <taxon>Camelidae</taxon>
        <taxon>Camelus</taxon>
    </lineage>
</organism>